<proteinExistence type="predicted"/>
<sequence length="74" mass="7974">MPFRLSSCLSQRASGAFSAACTSCCVASAPCTTSIGHRKRGRAVVRRQSVVVIWWPSERSGGVLRVRLAGEEHV</sequence>
<comment type="caution">
    <text evidence="1">The sequence shown here is derived from an EMBL/GenBank/DDBJ whole genome shotgun (WGS) entry which is preliminary data.</text>
</comment>
<reference evidence="1 2" key="1">
    <citation type="submission" date="2018-09" db="EMBL/GenBank/DDBJ databases">
        <title>Genomic investigation of the strawberry pathogen Phytophthora fragariae indicates pathogenicity is determined by transcriptional variation in three key races.</title>
        <authorList>
            <person name="Adams T.M."/>
            <person name="Armitage A.D."/>
            <person name="Sobczyk M.K."/>
            <person name="Bates H.J."/>
            <person name="Dunwell J.M."/>
            <person name="Nellist C.F."/>
            <person name="Harrison R.J."/>
        </authorList>
    </citation>
    <scope>NUCLEOTIDE SEQUENCE [LARGE SCALE GENOMIC DNA]</scope>
    <source>
        <strain evidence="1 2">SCRP249</strain>
    </source>
</reference>
<dbReference type="EMBL" id="QXFV01009856">
    <property type="protein sequence ID" value="KAE8954466.1"/>
    <property type="molecule type" value="Genomic_DNA"/>
</dbReference>
<gene>
    <name evidence="1" type="ORF">PR001_g32482</name>
</gene>
<dbReference type="AlphaFoldDB" id="A0A6A3GCY2"/>
<name>A0A6A3GCY2_9STRA</name>
<evidence type="ECO:0000313" key="2">
    <source>
        <dbReference type="Proteomes" id="UP000429607"/>
    </source>
</evidence>
<accession>A0A6A3GCY2</accession>
<evidence type="ECO:0000313" key="1">
    <source>
        <dbReference type="EMBL" id="KAE8954466.1"/>
    </source>
</evidence>
<organism evidence="1 2">
    <name type="scientific">Phytophthora rubi</name>
    <dbReference type="NCBI Taxonomy" id="129364"/>
    <lineage>
        <taxon>Eukaryota</taxon>
        <taxon>Sar</taxon>
        <taxon>Stramenopiles</taxon>
        <taxon>Oomycota</taxon>
        <taxon>Peronosporomycetes</taxon>
        <taxon>Peronosporales</taxon>
        <taxon>Peronosporaceae</taxon>
        <taxon>Phytophthora</taxon>
    </lineage>
</organism>
<dbReference type="Proteomes" id="UP000429607">
    <property type="component" value="Unassembled WGS sequence"/>
</dbReference>
<protein>
    <submittedName>
        <fullName evidence="1">Uncharacterized protein</fullName>
    </submittedName>
</protein>